<comment type="caution">
    <text evidence="1">The sequence shown here is derived from an EMBL/GenBank/DDBJ whole genome shotgun (WGS) entry which is preliminary data.</text>
</comment>
<dbReference type="EMBL" id="AWVF01000285">
    <property type="protein sequence ID" value="ERJ93270.1"/>
    <property type="molecule type" value="Genomic_DNA"/>
</dbReference>
<accession>U2KMH4</accession>
<organism evidence="1 2">
    <name type="scientific">Ruminococcus callidus ATCC 27760</name>
    <dbReference type="NCBI Taxonomy" id="411473"/>
    <lineage>
        <taxon>Bacteria</taxon>
        <taxon>Bacillati</taxon>
        <taxon>Bacillota</taxon>
        <taxon>Clostridia</taxon>
        <taxon>Eubacteriales</taxon>
        <taxon>Oscillospiraceae</taxon>
        <taxon>Ruminococcus</taxon>
    </lineage>
</organism>
<dbReference type="STRING" id="411473.RUMCAL_02296"/>
<name>U2KMH4_9FIRM</name>
<dbReference type="Proteomes" id="UP000016662">
    <property type="component" value="Unassembled WGS sequence"/>
</dbReference>
<proteinExistence type="predicted"/>
<dbReference type="AlphaFoldDB" id="U2KMH4"/>
<keyword evidence="2" id="KW-1185">Reference proteome</keyword>
<evidence type="ECO:0000313" key="1">
    <source>
        <dbReference type="EMBL" id="ERJ93270.1"/>
    </source>
</evidence>
<gene>
    <name evidence="1" type="ORF">RUMCAL_02296</name>
</gene>
<reference evidence="1 2" key="1">
    <citation type="submission" date="2013-07" db="EMBL/GenBank/DDBJ databases">
        <authorList>
            <person name="Weinstock G."/>
            <person name="Sodergren E."/>
            <person name="Wylie T."/>
            <person name="Fulton L."/>
            <person name="Fulton R."/>
            <person name="Fronick C."/>
            <person name="O'Laughlin M."/>
            <person name="Godfrey J."/>
            <person name="Miner T."/>
            <person name="Herter B."/>
            <person name="Appelbaum E."/>
            <person name="Cordes M."/>
            <person name="Lek S."/>
            <person name="Wollam A."/>
            <person name="Pepin K.H."/>
            <person name="Palsikar V.B."/>
            <person name="Mitreva M."/>
            <person name="Wilson R.K."/>
        </authorList>
    </citation>
    <scope>NUCLEOTIDE SEQUENCE [LARGE SCALE GENOMIC DNA]</scope>
    <source>
        <strain evidence="1 2">ATCC 27760</strain>
    </source>
</reference>
<protein>
    <submittedName>
        <fullName evidence="1">Uncharacterized protein</fullName>
    </submittedName>
</protein>
<sequence>MMHTPENLPEYDNTRRCGMNADPYPLPCTRYDFGKRMNTRKMSKDS</sequence>
<dbReference type="HOGENOM" id="CLU_3188631_0_0_9"/>
<evidence type="ECO:0000313" key="2">
    <source>
        <dbReference type="Proteomes" id="UP000016662"/>
    </source>
</evidence>